<organism evidence="4 5">
    <name type="scientific">Sphaerisporangium siamense</name>
    <dbReference type="NCBI Taxonomy" id="795645"/>
    <lineage>
        <taxon>Bacteria</taxon>
        <taxon>Bacillati</taxon>
        <taxon>Actinomycetota</taxon>
        <taxon>Actinomycetes</taxon>
        <taxon>Streptosporangiales</taxon>
        <taxon>Streptosporangiaceae</taxon>
        <taxon>Sphaerisporangium</taxon>
    </lineage>
</organism>
<protein>
    <submittedName>
        <fullName evidence="4">ATP-dependent Clp protease ATP-binding subunit ClpC</fullName>
    </submittedName>
</protein>
<evidence type="ECO:0000256" key="2">
    <source>
        <dbReference type="SAM" id="MobiDB-lite"/>
    </source>
</evidence>
<keyword evidence="5" id="KW-1185">Reference proteome</keyword>
<dbReference type="GO" id="GO:0006508">
    <property type="term" value="P:proteolysis"/>
    <property type="evidence" value="ECO:0007669"/>
    <property type="project" value="UniProtKB-KW"/>
</dbReference>
<dbReference type="Proteomes" id="UP000542210">
    <property type="component" value="Unassembled WGS sequence"/>
</dbReference>
<feature type="region of interest" description="Disordered" evidence="2">
    <location>
        <begin position="183"/>
        <end position="216"/>
    </location>
</feature>
<comment type="caution">
    <text evidence="4">The sequence shown here is derived from an EMBL/GenBank/DDBJ whole genome shotgun (WGS) entry which is preliminary data.</text>
</comment>
<feature type="domain" description="Clp R" evidence="3">
    <location>
        <begin position="2"/>
        <end position="147"/>
    </location>
</feature>
<dbReference type="AlphaFoldDB" id="A0A7W7DDF6"/>
<reference evidence="4 5" key="1">
    <citation type="submission" date="2020-08" db="EMBL/GenBank/DDBJ databases">
        <title>Sequencing the genomes of 1000 actinobacteria strains.</title>
        <authorList>
            <person name="Klenk H.-P."/>
        </authorList>
    </citation>
    <scope>NUCLEOTIDE SEQUENCE [LARGE SCALE GENOMIC DNA]</scope>
    <source>
        <strain evidence="4 5">DSM 45784</strain>
    </source>
</reference>
<keyword evidence="4" id="KW-0547">Nucleotide-binding</keyword>
<sequence>MFERFSDSARRVVVLAQEEARRLDHRHIGPEHVLLGLLGDTEGLGGTVLRESGLTLEAARAGVEEFEGRGSSAPLGHIPFTADAKKLLELSLREALQVQAGYIGTEHILLALLRDPSGVAAQVLERHGADPVTLRARVGEEQEERAGRPIGTLTEGALLFNPRPSHIARLERIQTSLDRIERRLDAFGIPPAPDAEPQGPEGGDGDSGPHPRRRAE</sequence>
<keyword evidence="4" id="KW-0067">ATP-binding</keyword>
<dbReference type="PANTHER" id="PTHR47016:SF5">
    <property type="entry name" value="CLP DOMAIN SUPERFAMILY PROTEIN"/>
    <property type="match status" value="1"/>
</dbReference>
<evidence type="ECO:0000259" key="3">
    <source>
        <dbReference type="PROSITE" id="PS51903"/>
    </source>
</evidence>
<dbReference type="PANTHER" id="PTHR47016">
    <property type="entry name" value="ATP-DEPENDENT CLP PROTEASE ATP-BINDING SUBUNIT CLPT1, CHLOROPLASTIC"/>
    <property type="match status" value="1"/>
</dbReference>
<dbReference type="InterPro" id="IPR036628">
    <property type="entry name" value="Clp_N_dom_sf"/>
</dbReference>
<dbReference type="SUPFAM" id="SSF81923">
    <property type="entry name" value="Double Clp-N motif"/>
    <property type="match status" value="1"/>
</dbReference>
<evidence type="ECO:0000256" key="1">
    <source>
        <dbReference type="PROSITE-ProRule" id="PRU01251"/>
    </source>
</evidence>
<evidence type="ECO:0000313" key="4">
    <source>
        <dbReference type="EMBL" id="MBB4703383.1"/>
    </source>
</evidence>
<evidence type="ECO:0000313" key="5">
    <source>
        <dbReference type="Proteomes" id="UP000542210"/>
    </source>
</evidence>
<accession>A0A7W7DDF6</accession>
<keyword evidence="4" id="KW-0378">Hydrolase</keyword>
<dbReference type="EMBL" id="JACHND010000001">
    <property type="protein sequence ID" value="MBB4703383.1"/>
    <property type="molecule type" value="Genomic_DNA"/>
</dbReference>
<dbReference type="InterPro" id="IPR004176">
    <property type="entry name" value="Clp_R_N"/>
</dbReference>
<dbReference type="InterPro" id="IPR044217">
    <property type="entry name" value="CLPT1/2"/>
</dbReference>
<proteinExistence type="predicted"/>
<dbReference type="Gene3D" id="1.10.1780.10">
    <property type="entry name" value="Clp, N-terminal domain"/>
    <property type="match status" value="1"/>
</dbReference>
<name>A0A7W7DDF6_9ACTN</name>
<dbReference type="PROSITE" id="PS51903">
    <property type="entry name" value="CLP_R"/>
    <property type="match status" value="1"/>
</dbReference>
<keyword evidence="4" id="KW-0645">Protease</keyword>
<dbReference type="Pfam" id="PF02861">
    <property type="entry name" value="Clp_N"/>
    <property type="match status" value="1"/>
</dbReference>
<dbReference type="GO" id="GO:0005524">
    <property type="term" value="F:ATP binding"/>
    <property type="evidence" value="ECO:0007669"/>
    <property type="project" value="UniProtKB-KW"/>
</dbReference>
<gene>
    <name evidence="4" type="ORF">BJ982_004927</name>
</gene>
<keyword evidence="1" id="KW-0677">Repeat</keyword>
<dbReference type="GO" id="GO:0008233">
    <property type="term" value="F:peptidase activity"/>
    <property type="evidence" value="ECO:0007669"/>
    <property type="project" value="UniProtKB-KW"/>
</dbReference>